<dbReference type="Gene3D" id="3.40.190.10">
    <property type="entry name" value="Periplasmic binding protein-like II"/>
    <property type="match status" value="2"/>
</dbReference>
<dbReference type="Gene3D" id="1.10.10.10">
    <property type="entry name" value="Winged helix-like DNA-binding domain superfamily/Winged helix DNA-binding domain"/>
    <property type="match status" value="1"/>
</dbReference>
<dbReference type="RefSeq" id="WP_167928481.1">
    <property type="nucleotide sequence ID" value="NZ_JAATVY010000032.1"/>
</dbReference>
<organism evidence="6 7">
    <name type="scientific">Planosporangium thailandense</name>
    <dbReference type="NCBI Taxonomy" id="765197"/>
    <lineage>
        <taxon>Bacteria</taxon>
        <taxon>Bacillati</taxon>
        <taxon>Actinomycetota</taxon>
        <taxon>Actinomycetes</taxon>
        <taxon>Micromonosporales</taxon>
        <taxon>Micromonosporaceae</taxon>
        <taxon>Planosporangium</taxon>
    </lineage>
</organism>
<dbReference type="InterPro" id="IPR036390">
    <property type="entry name" value="WH_DNA-bd_sf"/>
</dbReference>
<evidence type="ECO:0000256" key="3">
    <source>
        <dbReference type="ARBA" id="ARBA00023125"/>
    </source>
</evidence>
<evidence type="ECO:0000313" key="6">
    <source>
        <dbReference type="EMBL" id="NJC73578.1"/>
    </source>
</evidence>
<keyword evidence="3" id="KW-0238">DNA-binding</keyword>
<dbReference type="InterPro" id="IPR005119">
    <property type="entry name" value="LysR_subst-bd"/>
</dbReference>
<dbReference type="Pfam" id="PF00126">
    <property type="entry name" value="HTH_1"/>
    <property type="match status" value="1"/>
</dbReference>
<reference evidence="6 7" key="1">
    <citation type="submission" date="2020-03" db="EMBL/GenBank/DDBJ databases">
        <title>WGS of the type strain of Planosporangium spp.</title>
        <authorList>
            <person name="Thawai C."/>
        </authorList>
    </citation>
    <scope>NUCLEOTIDE SEQUENCE [LARGE SCALE GENOMIC DNA]</scope>
    <source>
        <strain evidence="6 7">TBRC 5610</strain>
    </source>
</reference>
<feature type="domain" description="HTH lysR-type" evidence="5">
    <location>
        <begin position="3"/>
        <end position="60"/>
    </location>
</feature>
<dbReference type="PANTHER" id="PTHR30346">
    <property type="entry name" value="TRANSCRIPTIONAL DUAL REGULATOR HCAR-RELATED"/>
    <property type="match status" value="1"/>
</dbReference>
<keyword evidence="2" id="KW-0805">Transcription regulation</keyword>
<protein>
    <submittedName>
        <fullName evidence="6">LysR family transcriptional regulator</fullName>
    </submittedName>
</protein>
<evidence type="ECO:0000259" key="5">
    <source>
        <dbReference type="PROSITE" id="PS50931"/>
    </source>
</evidence>
<evidence type="ECO:0000313" key="7">
    <source>
        <dbReference type="Proteomes" id="UP000722989"/>
    </source>
</evidence>
<evidence type="ECO:0000256" key="1">
    <source>
        <dbReference type="ARBA" id="ARBA00009437"/>
    </source>
</evidence>
<dbReference type="InterPro" id="IPR000847">
    <property type="entry name" value="LysR_HTH_N"/>
</dbReference>
<dbReference type="Proteomes" id="UP000722989">
    <property type="component" value="Unassembled WGS sequence"/>
</dbReference>
<dbReference type="PROSITE" id="PS50931">
    <property type="entry name" value="HTH_LYSR"/>
    <property type="match status" value="1"/>
</dbReference>
<dbReference type="PRINTS" id="PR00039">
    <property type="entry name" value="HTHLYSR"/>
</dbReference>
<accession>A0ABX0Y6B9</accession>
<dbReference type="Pfam" id="PF03466">
    <property type="entry name" value="LysR_substrate"/>
    <property type="match status" value="1"/>
</dbReference>
<dbReference type="SUPFAM" id="SSF46785">
    <property type="entry name" value="Winged helix' DNA-binding domain"/>
    <property type="match status" value="1"/>
</dbReference>
<dbReference type="EMBL" id="JAATVY010000032">
    <property type="protein sequence ID" value="NJC73578.1"/>
    <property type="molecule type" value="Genomic_DNA"/>
</dbReference>
<gene>
    <name evidence="6" type="ORF">HC031_28195</name>
</gene>
<sequence>MELEIRHLRVVHAIAEAGSITKAAASLGLSQPALTAQLQRLERMLGGELFHRGRSGAQPTPLGEVVLTRARAVLPILDDLHATVEKRRPTDPDPTTLRLGCLPAPLGSRLVVVVSDLLPDRKVSLHVYRSVEQVLQLLADGRMELAVVSDWPGAEITPAAGVDWATVAVEPLFVLLAAGHPLAAADEVDLADLADEEWLFDECEETGFLNQFQSACARAGFTPRYRQAMPPAVGLPLVALGHAVALAQPATPHPDLAVRPLAGTPLTARHVLVWPKRGCLARHVAHIRAGLAEEYRSLAAGSPVYAAWLAAHGELSEDAAGFTDR</sequence>
<comment type="caution">
    <text evidence="6">The sequence shown here is derived from an EMBL/GenBank/DDBJ whole genome shotgun (WGS) entry which is preliminary data.</text>
</comment>
<evidence type="ECO:0000256" key="4">
    <source>
        <dbReference type="ARBA" id="ARBA00023163"/>
    </source>
</evidence>
<comment type="similarity">
    <text evidence="1">Belongs to the LysR transcriptional regulatory family.</text>
</comment>
<keyword evidence="4" id="KW-0804">Transcription</keyword>
<name>A0ABX0Y6B9_9ACTN</name>
<keyword evidence="7" id="KW-1185">Reference proteome</keyword>
<proteinExistence type="inferred from homology"/>
<dbReference type="SUPFAM" id="SSF53850">
    <property type="entry name" value="Periplasmic binding protein-like II"/>
    <property type="match status" value="1"/>
</dbReference>
<dbReference type="PANTHER" id="PTHR30346:SF30">
    <property type="entry name" value="SMALL NEUTRAL PROTEASE REGULATORY PROTEIN"/>
    <property type="match status" value="1"/>
</dbReference>
<dbReference type="InterPro" id="IPR036388">
    <property type="entry name" value="WH-like_DNA-bd_sf"/>
</dbReference>
<evidence type="ECO:0000256" key="2">
    <source>
        <dbReference type="ARBA" id="ARBA00023015"/>
    </source>
</evidence>